<evidence type="ECO:0000313" key="4">
    <source>
        <dbReference type="Proteomes" id="UP000069906"/>
    </source>
</evidence>
<dbReference type="Pfam" id="PF24411">
    <property type="entry name" value="DUF7545"/>
    <property type="match status" value="1"/>
</dbReference>
<organism evidence="1 4">
    <name type="scientific">Halanaeroarchaeum sulfurireducens</name>
    <dbReference type="NCBI Taxonomy" id="1604004"/>
    <lineage>
        <taxon>Archaea</taxon>
        <taxon>Methanobacteriati</taxon>
        <taxon>Methanobacteriota</taxon>
        <taxon>Stenosarchaea group</taxon>
        <taxon>Halobacteria</taxon>
        <taxon>Halobacteriales</taxon>
        <taxon>Halobacteriaceae</taxon>
        <taxon>Halanaeroarchaeum</taxon>
    </lineage>
</organism>
<dbReference type="HOGENOM" id="CLU_181982_0_0_2"/>
<dbReference type="GeneID" id="26010979"/>
<name>A0A0F7PBR7_9EURY</name>
<dbReference type="EMBL" id="CP011564">
    <property type="protein sequence ID" value="ALG82526.1"/>
    <property type="molecule type" value="Genomic_DNA"/>
</dbReference>
<keyword evidence="4" id="KW-1185">Reference proteome</keyword>
<sequence length="95" mass="10680">MELDRQTISLDVDGETDELELPADLLDLFRETPEETDAEIVADMVVMAFAERAHAIVHHGENADDEELQAIESEAMDVFEDRFGTTYAEMTGHSH</sequence>
<dbReference type="EMBL" id="CP008874">
    <property type="protein sequence ID" value="AKH98132.1"/>
    <property type="molecule type" value="Genomic_DNA"/>
</dbReference>
<gene>
    <name evidence="2" type="ORF">HLASA_1643</name>
    <name evidence="1" type="ORF">HLASF_1656</name>
</gene>
<dbReference type="KEGG" id="hsu:HLASF_1656"/>
<dbReference type="Proteomes" id="UP000069906">
    <property type="component" value="Chromosome"/>
</dbReference>
<reference evidence="2 3" key="3">
    <citation type="journal article" date="2016" name="Stand. Genomic Sci.">
        <title>Complete genome sequence of 'Halanaeroarchaeum sulfurireducens' M27-SA2, a sulfur-reducing and acetate-oxidizing haloarchaeon from the deep-sea hypersaline anoxic lake Medee.</title>
        <authorList>
            <person name="Messina E."/>
            <person name="Sorokin D.Y."/>
            <person name="Kublanov I.V."/>
            <person name="Toshchakov S."/>
            <person name="Lopatina A."/>
            <person name="Arcadi E."/>
            <person name="Smedile F."/>
            <person name="La Spada G."/>
            <person name="La Cono V."/>
            <person name="Yakimov M.M."/>
        </authorList>
    </citation>
    <scope>NUCLEOTIDE SEQUENCE [LARGE SCALE GENOMIC DNA]</scope>
    <source>
        <strain evidence="2 3">M27-SA2</strain>
    </source>
</reference>
<proteinExistence type="predicted"/>
<evidence type="ECO:0000313" key="1">
    <source>
        <dbReference type="EMBL" id="AKH98132.1"/>
    </source>
</evidence>
<protein>
    <submittedName>
        <fullName evidence="1">Uncharacterized protein</fullName>
    </submittedName>
</protein>
<reference evidence="1 4" key="1">
    <citation type="journal article" date="2015" name="ISME J.">
        <title>Elemental sulfur and acetate can support life of a novel strictly anaerobic haloarchaeon.</title>
        <authorList>
            <person name="Sorokin D.Y."/>
            <person name="Kublanov I.V."/>
            <person name="Gavrilov S.N."/>
            <person name="Rojo D."/>
            <person name="Roman P."/>
            <person name="Golyshin P.N."/>
            <person name="Slepak V.Z."/>
            <person name="Smedile F."/>
            <person name="Ferrer M."/>
            <person name="Messina E."/>
            <person name="La Cono V."/>
            <person name="Yakimov M.M."/>
        </authorList>
    </citation>
    <scope>NUCLEOTIDE SEQUENCE [LARGE SCALE GENOMIC DNA]</scope>
    <source>
        <strain evidence="1 4">HSR2</strain>
    </source>
</reference>
<evidence type="ECO:0000313" key="2">
    <source>
        <dbReference type="EMBL" id="ALG82526.1"/>
    </source>
</evidence>
<dbReference type="AlphaFoldDB" id="A0A0F7PBR7"/>
<dbReference type="STRING" id="1604004.HLASA_1643"/>
<dbReference type="KEGG" id="hsf:HLASA_1643"/>
<evidence type="ECO:0000313" key="3">
    <source>
        <dbReference type="Proteomes" id="UP000060390"/>
    </source>
</evidence>
<reference evidence="3" key="2">
    <citation type="submission" date="2015-05" db="EMBL/GenBank/DDBJ databases">
        <title>Complete genome sequence of Halanaeroarchaeum sulfurireducens type strain M27-SA2, a sulfate-reducer haloarchaeon from marine anoxic lake Medee.</title>
        <authorList>
            <person name="Messina E."/>
            <person name="Kublanov I.V."/>
            <person name="Toshchakov S."/>
            <person name="Arcadi E."/>
            <person name="La Spada G."/>
            <person name="La Cono V."/>
            <person name="Yakimov M.M."/>
        </authorList>
    </citation>
    <scope>NUCLEOTIDE SEQUENCE [LARGE SCALE GENOMIC DNA]</scope>
    <source>
        <strain evidence="3">M27-SA2</strain>
    </source>
</reference>
<dbReference type="Proteomes" id="UP000060390">
    <property type="component" value="Chromosome"/>
</dbReference>
<dbReference type="InterPro" id="IPR055967">
    <property type="entry name" value="DUF7545"/>
</dbReference>
<dbReference type="OrthoDB" id="311268at2157"/>
<accession>A0A0F7PBR7</accession>
<dbReference type="RefSeq" id="WP_050048818.1">
    <property type="nucleotide sequence ID" value="NZ_CP008874.1"/>
</dbReference>